<keyword evidence="1" id="KW-0732">Signal</keyword>
<evidence type="ECO:0000313" key="3">
    <source>
        <dbReference type="EMBL" id="SDH12319.1"/>
    </source>
</evidence>
<dbReference type="EMBL" id="FNAN01000029">
    <property type="protein sequence ID" value="SDH12319.1"/>
    <property type="molecule type" value="Genomic_DNA"/>
</dbReference>
<gene>
    <name evidence="3" type="ORF">SAMN04487996_12917</name>
</gene>
<dbReference type="STRING" id="659014.SAMN04487996_12917"/>
<dbReference type="PROSITE" id="PS51318">
    <property type="entry name" value="TAT"/>
    <property type="match status" value="1"/>
</dbReference>
<dbReference type="SUPFAM" id="SSF63829">
    <property type="entry name" value="Calcium-dependent phosphotriesterase"/>
    <property type="match status" value="1"/>
</dbReference>
<dbReference type="PANTHER" id="PTHR10680:SF38">
    <property type="entry name" value="BLL1368 PROTEIN"/>
    <property type="match status" value="1"/>
</dbReference>
<reference evidence="4" key="1">
    <citation type="submission" date="2016-10" db="EMBL/GenBank/DDBJ databases">
        <authorList>
            <person name="Varghese N."/>
            <person name="Submissions S."/>
        </authorList>
    </citation>
    <scope>NUCLEOTIDE SEQUENCE [LARGE SCALE GENOMIC DNA]</scope>
    <source>
        <strain evidence="4">DSM 25329</strain>
    </source>
</reference>
<evidence type="ECO:0000256" key="2">
    <source>
        <dbReference type="ARBA" id="ARBA00023180"/>
    </source>
</evidence>
<evidence type="ECO:0008006" key="5">
    <source>
        <dbReference type="Google" id="ProtNLM"/>
    </source>
</evidence>
<dbReference type="RefSeq" id="WP_090157392.1">
    <property type="nucleotide sequence ID" value="NZ_FNAN01000029.1"/>
</dbReference>
<evidence type="ECO:0000256" key="1">
    <source>
        <dbReference type="ARBA" id="ARBA00022729"/>
    </source>
</evidence>
<dbReference type="Gene3D" id="2.120.10.30">
    <property type="entry name" value="TolB, C-terminal domain"/>
    <property type="match status" value="1"/>
</dbReference>
<accession>A0A1G7ZUE1</accession>
<name>A0A1G7ZUE1_9BACT</name>
<keyword evidence="2" id="KW-0325">Glycoprotein</keyword>
<protein>
    <recommendedName>
        <fullName evidence="5">6-bladed beta-propeller</fullName>
    </recommendedName>
</protein>
<dbReference type="InterPro" id="IPR006311">
    <property type="entry name" value="TAT_signal"/>
</dbReference>
<organism evidence="3 4">
    <name type="scientific">Dyadobacter soli</name>
    <dbReference type="NCBI Taxonomy" id="659014"/>
    <lineage>
        <taxon>Bacteria</taxon>
        <taxon>Pseudomonadati</taxon>
        <taxon>Bacteroidota</taxon>
        <taxon>Cytophagia</taxon>
        <taxon>Cytophagales</taxon>
        <taxon>Spirosomataceae</taxon>
        <taxon>Dyadobacter</taxon>
    </lineage>
</organism>
<keyword evidence="4" id="KW-1185">Reference proteome</keyword>
<dbReference type="Pfam" id="PF17170">
    <property type="entry name" value="DUF5128"/>
    <property type="match status" value="1"/>
</dbReference>
<evidence type="ECO:0000313" key="4">
    <source>
        <dbReference type="Proteomes" id="UP000198748"/>
    </source>
</evidence>
<dbReference type="OrthoDB" id="9799230at2"/>
<sequence>MSDTHSRRQFAKITAATAAALTFKPFYILHAKPKVDGEVIGHGNHRYKVHQGWGNLDASQFPVNNCHEMVQDSKGRLIMVGDEIKNNILIYDRSGKLLESWGHEFPGGHGLTLWNANGEEFLFISDPNIGKVFKTDLKGKILLTIEHPSKVGAYKEADPFKPTETAIGPDGTIYIADGYGSQWILRYTPKGEFIDKFGGSGDGDAQFSTAHGIAIDYRDKANPTLIVTSRAHNAFKKFTLDGKYLSTIFLPGAFVCRPVFKEDTLYAGVCWSRLRYLNQTPNSGFVTIIDKSNKVISNPGGTKPEYRNGELQIMLQEKPIFMHCHDVCVDNDHNIYVCQWNAKKTYPVKLERV</sequence>
<dbReference type="InterPro" id="IPR011042">
    <property type="entry name" value="6-blade_b-propeller_TolB-like"/>
</dbReference>
<dbReference type="Proteomes" id="UP000198748">
    <property type="component" value="Unassembled WGS sequence"/>
</dbReference>
<dbReference type="AlphaFoldDB" id="A0A1G7ZUE1"/>
<proteinExistence type="predicted"/>
<dbReference type="PANTHER" id="PTHR10680">
    <property type="entry name" value="PEPTIDYL-GLYCINE ALPHA-AMIDATING MONOOXYGENASE"/>
    <property type="match status" value="1"/>
</dbReference>